<dbReference type="Proteomes" id="UP001458880">
    <property type="component" value="Unassembled WGS sequence"/>
</dbReference>
<comment type="caution">
    <text evidence="2">The sequence shown here is derived from an EMBL/GenBank/DDBJ whole genome shotgun (WGS) entry which is preliminary data.</text>
</comment>
<evidence type="ECO:0000313" key="3">
    <source>
        <dbReference type="Proteomes" id="UP001458880"/>
    </source>
</evidence>
<dbReference type="AlphaFoldDB" id="A0AAW1LSE7"/>
<sequence>MDTKLFYGKRKEVIVAVSVFPEESEDDGDDEDDALATQNGSSDEDDMSLTLRGEVALAHEASTTTTRLQVATPEPSTARGNIPLVWTNTDRISCNVPVWKRQLPSESSVRLPSESSVRLPMKYFRKLFQKDLFTHIVAQTILYAAQKDVGSNLLIEVEAGTSY</sequence>
<protein>
    <submittedName>
        <fullName evidence="2">Uncharacterized protein</fullName>
    </submittedName>
</protein>
<dbReference type="EMBL" id="JASPKY010000091">
    <property type="protein sequence ID" value="KAK9738052.1"/>
    <property type="molecule type" value="Genomic_DNA"/>
</dbReference>
<keyword evidence="3" id="KW-1185">Reference proteome</keyword>
<proteinExistence type="predicted"/>
<evidence type="ECO:0000313" key="2">
    <source>
        <dbReference type="EMBL" id="KAK9738052.1"/>
    </source>
</evidence>
<accession>A0AAW1LSE7</accession>
<evidence type="ECO:0000256" key="1">
    <source>
        <dbReference type="SAM" id="MobiDB-lite"/>
    </source>
</evidence>
<gene>
    <name evidence="2" type="ORF">QE152_g10204</name>
</gene>
<reference evidence="2 3" key="1">
    <citation type="journal article" date="2024" name="BMC Genomics">
        <title>De novo assembly and annotation of Popillia japonica's genome with initial clues to its potential as an invasive pest.</title>
        <authorList>
            <person name="Cucini C."/>
            <person name="Boschi S."/>
            <person name="Funari R."/>
            <person name="Cardaioli E."/>
            <person name="Iannotti N."/>
            <person name="Marturano G."/>
            <person name="Paoli F."/>
            <person name="Bruttini M."/>
            <person name="Carapelli A."/>
            <person name="Frati F."/>
            <person name="Nardi F."/>
        </authorList>
    </citation>
    <scope>NUCLEOTIDE SEQUENCE [LARGE SCALE GENOMIC DNA]</scope>
    <source>
        <strain evidence="2">DMR45628</strain>
    </source>
</reference>
<name>A0AAW1LSE7_POPJA</name>
<feature type="compositionally biased region" description="Acidic residues" evidence="1">
    <location>
        <begin position="22"/>
        <end position="34"/>
    </location>
</feature>
<organism evidence="2 3">
    <name type="scientific">Popillia japonica</name>
    <name type="common">Japanese beetle</name>
    <dbReference type="NCBI Taxonomy" id="7064"/>
    <lineage>
        <taxon>Eukaryota</taxon>
        <taxon>Metazoa</taxon>
        <taxon>Ecdysozoa</taxon>
        <taxon>Arthropoda</taxon>
        <taxon>Hexapoda</taxon>
        <taxon>Insecta</taxon>
        <taxon>Pterygota</taxon>
        <taxon>Neoptera</taxon>
        <taxon>Endopterygota</taxon>
        <taxon>Coleoptera</taxon>
        <taxon>Polyphaga</taxon>
        <taxon>Scarabaeiformia</taxon>
        <taxon>Scarabaeidae</taxon>
        <taxon>Rutelinae</taxon>
        <taxon>Popillia</taxon>
    </lineage>
</organism>
<feature type="region of interest" description="Disordered" evidence="1">
    <location>
        <begin position="20"/>
        <end position="47"/>
    </location>
</feature>